<dbReference type="PROSITE" id="PS50975">
    <property type="entry name" value="ATP_GRASP"/>
    <property type="match status" value="1"/>
</dbReference>
<keyword evidence="3" id="KW-0436">Ligase</keyword>
<keyword evidence="1" id="KW-0067">ATP-binding</keyword>
<dbReference type="KEGG" id="xya:ET471_15245"/>
<dbReference type="InterPro" id="IPR011761">
    <property type="entry name" value="ATP-grasp"/>
</dbReference>
<sequence length="447" mass="49469">MTRRPQHVAPSTRRSGAGARRLQPVVLGGDIGAYSLARAFHEAFGVRSLVISGASTGLVRHSRILTHVVEPGIDDPEAIVARLRQVADEHADADLVVVASADWLVGTLVANKDRLTDRYVVPYVDLPLFERLTDKEEFGALCAELGIAHPTTVVHDVASMTEGGGEPDTSGLVFPVIAKAASSAAFHDVEYAGKRKVHAVDTREELLDLLGRVRDAGYQGAFIIQDYIPGDDSGMRILTCYSDQHGKVRFSAFGHVLLEEHAPGALGNPAGIITQLNPEVVAQATRLLEHVGWTGFANFDLKYDPRDGRYVFFELNPRLGRSQFYITAAGTNAVRFYVHDRLRGLDPEPRAVLGTNAPVNGDGALDREHLYTVLPGALLLRYLFDPRLKARTRRLLLTRKATNPLWYRAEWHPKRVAYLLVAQLNHFRKYGRHYPVAEARARWEAGR</sequence>
<evidence type="ECO:0000256" key="1">
    <source>
        <dbReference type="PROSITE-ProRule" id="PRU00409"/>
    </source>
</evidence>
<keyword evidence="1" id="KW-0547">Nucleotide-binding</keyword>
<evidence type="ECO:0000313" key="3">
    <source>
        <dbReference type="EMBL" id="QAY71216.1"/>
    </source>
</evidence>
<organism evidence="3 4">
    <name type="scientific">Xylanimonas protaetiae</name>
    <dbReference type="NCBI Taxonomy" id="2509457"/>
    <lineage>
        <taxon>Bacteria</taxon>
        <taxon>Bacillati</taxon>
        <taxon>Actinomycetota</taxon>
        <taxon>Actinomycetes</taxon>
        <taxon>Micrococcales</taxon>
        <taxon>Promicromonosporaceae</taxon>
        <taxon>Xylanimonas</taxon>
    </lineage>
</organism>
<dbReference type="Pfam" id="PF02786">
    <property type="entry name" value="CPSase_L_D2"/>
    <property type="match status" value="1"/>
</dbReference>
<protein>
    <submittedName>
        <fullName evidence="3">Carboxylate--amine ligase</fullName>
    </submittedName>
</protein>
<proteinExistence type="predicted"/>
<keyword evidence="4" id="KW-1185">Reference proteome</keyword>
<dbReference type="Gene3D" id="3.30.470.20">
    <property type="entry name" value="ATP-grasp fold, B domain"/>
    <property type="match status" value="1"/>
</dbReference>
<dbReference type="GO" id="GO:0016874">
    <property type="term" value="F:ligase activity"/>
    <property type="evidence" value="ECO:0007669"/>
    <property type="project" value="UniProtKB-KW"/>
</dbReference>
<name>A0A4P6F710_9MICO</name>
<dbReference type="OrthoDB" id="5420347at2"/>
<dbReference type="InterPro" id="IPR005479">
    <property type="entry name" value="CPAse_ATP-bd"/>
</dbReference>
<dbReference type="GO" id="GO:0046872">
    <property type="term" value="F:metal ion binding"/>
    <property type="evidence" value="ECO:0007669"/>
    <property type="project" value="InterPro"/>
</dbReference>
<dbReference type="EMBL" id="CP035493">
    <property type="protein sequence ID" value="QAY71216.1"/>
    <property type="molecule type" value="Genomic_DNA"/>
</dbReference>
<feature type="domain" description="ATP-grasp" evidence="2">
    <location>
        <begin position="139"/>
        <end position="342"/>
    </location>
</feature>
<accession>A0A4P6F710</accession>
<reference evidence="3 4" key="1">
    <citation type="submission" date="2019-01" db="EMBL/GenBank/DDBJ databases">
        <title>Genome sequencing of strain FW10M-9.</title>
        <authorList>
            <person name="Heo J."/>
            <person name="Kim S.-J."/>
            <person name="Kim J.-S."/>
            <person name="Hong S.-B."/>
            <person name="Kwon S.-W."/>
        </authorList>
    </citation>
    <scope>NUCLEOTIDE SEQUENCE [LARGE SCALE GENOMIC DNA]</scope>
    <source>
        <strain evidence="3 4">FW10M-9</strain>
    </source>
</reference>
<dbReference type="GO" id="GO:0005524">
    <property type="term" value="F:ATP binding"/>
    <property type="evidence" value="ECO:0007669"/>
    <property type="project" value="UniProtKB-UniRule"/>
</dbReference>
<evidence type="ECO:0000259" key="2">
    <source>
        <dbReference type="PROSITE" id="PS50975"/>
    </source>
</evidence>
<dbReference type="AlphaFoldDB" id="A0A4P6F710"/>
<dbReference type="Proteomes" id="UP000292118">
    <property type="component" value="Chromosome"/>
</dbReference>
<dbReference type="RefSeq" id="WP_129189686.1">
    <property type="nucleotide sequence ID" value="NZ_CP035493.1"/>
</dbReference>
<evidence type="ECO:0000313" key="4">
    <source>
        <dbReference type="Proteomes" id="UP000292118"/>
    </source>
</evidence>
<dbReference type="SUPFAM" id="SSF56059">
    <property type="entry name" value="Glutathione synthetase ATP-binding domain-like"/>
    <property type="match status" value="1"/>
</dbReference>
<gene>
    <name evidence="3" type="ORF">ET471_15245</name>
</gene>